<dbReference type="EMBL" id="BK061759">
    <property type="protein sequence ID" value="DAZ90690.1"/>
    <property type="molecule type" value="Viral_cRNA"/>
</dbReference>
<protein>
    <submittedName>
        <fullName evidence="1">Protein 6</fullName>
    </submittedName>
</protein>
<sequence>MEWIESYDEASDESQTLTIVNANVRDTIKVFLRLPPPMLEKNVRITICTYKGDQTCEVGISSRAGDLLYKTYVLIQKSNQGACAYGSIRAANHGRLIAQLAGRQLAGHSMFTPGTHIELKTYKVGNYRYFEVFSRVAGFVSEPFRPSIYTFGIGVSGHEGVRLSGVQIIIE</sequence>
<name>A0A9N7AB27_9RHAB</name>
<accession>A0A9N7AB27</accession>
<proteinExistence type="predicted"/>
<evidence type="ECO:0000313" key="1">
    <source>
        <dbReference type="EMBL" id="DAZ90690.1"/>
    </source>
</evidence>
<organism evidence="1">
    <name type="scientific">Chamaemelum virus 1</name>
    <dbReference type="NCBI Taxonomy" id="2977963"/>
    <lineage>
        <taxon>Viruses</taxon>
        <taxon>Riboviria</taxon>
        <taxon>Orthornavirae</taxon>
        <taxon>Negarnaviricota</taxon>
        <taxon>Haploviricotina</taxon>
        <taxon>Monjiviricetes</taxon>
        <taxon>Mononegavirales</taxon>
        <taxon>Rhabdoviridae</taxon>
    </lineage>
</organism>
<reference evidence="1" key="1">
    <citation type="journal article" date="2022" name="bioRxiv">
        <title>Unlocking the hidden genetic diversity of varicosaviruses, the neglected plant rhabdoviruses.</title>
        <authorList>
            <person name="Bejerman N."/>
            <person name="Dietzgen R.G."/>
            <person name="Debat H."/>
        </authorList>
    </citation>
    <scope>NUCLEOTIDE SEQUENCE</scope>
</reference>